<keyword evidence="2" id="KW-1185">Reference proteome</keyword>
<proteinExistence type="predicted"/>
<dbReference type="PhylomeDB" id="A8DVK8"/>
<dbReference type="AlphaFoldDB" id="A8DVK8"/>
<dbReference type="EMBL" id="DS478335">
    <property type="protein sequence ID" value="EDO25751.1"/>
    <property type="molecule type" value="Genomic_DNA"/>
</dbReference>
<dbReference type="InParanoid" id="A8DVK8"/>
<dbReference type="InterPro" id="IPR039341">
    <property type="entry name" value="CFAP99"/>
</dbReference>
<reference evidence="1 2" key="1">
    <citation type="journal article" date="2007" name="Science">
        <title>Sea anemone genome reveals ancestral eumetazoan gene repertoire and genomic organization.</title>
        <authorList>
            <person name="Putnam N.H."/>
            <person name="Srivastava M."/>
            <person name="Hellsten U."/>
            <person name="Dirks B."/>
            <person name="Chapman J."/>
            <person name="Salamov A."/>
            <person name="Terry A."/>
            <person name="Shapiro H."/>
            <person name="Lindquist E."/>
            <person name="Kapitonov V.V."/>
            <person name="Jurka J."/>
            <person name="Genikhovich G."/>
            <person name="Grigoriev I.V."/>
            <person name="Lucas S.M."/>
            <person name="Steele R.E."/>
            <person name="Finnerty J.R."/>
            <person name="Technau U."/>
            <person name="Martindale M.Q."/>
            <person name="Rokhsar D.S."/>
        </authorList>
    </citation>
    <scope>NUCLEOTIDE SEQUENCE [LARGE SCALE GENOMIC DNA]</scope>
    <source>
        <strain evidence="2">CH2 X CH6</strain>
    </source>
</reference>
<evidence type="ECO:0000313" key="2">
    <source>
        <dbReference type="Proteomes" id="UP000001593"/>
    </source>
</evidence>
<name>A8DVK8_NEMVE</name>
<dbReference type="Proteomes" id="UP000001593">
    <property type="component" value="Unassembled WGS sequence"/>
</dbReference>
<dbReference type="HOGENOM" id="CLU_2270500_0_0_1"/>
<sequence>NDMERELAEIEKRRLEGKLSYEDAILARQNLIKDNKQKVSEIKKQTVDFFIFKPMDDDKPFSSISLLFEHEIKHLYGHMAFPYLAFVDKTPYIVIWPSLIWHL</sequence>
<feature type="non-terminal residue" evidence="1">
    <location>
        <position position="1"/>
    </location>
</feature>
<dbReference type="PANTHER" id="PTHR34649">
    <property type="entry name" value="CILIA- AND FLAGELLA-ASSOCIATED PROTEIN 99"/>
    <property type="match status" value="1"/>
</dbReference>
<organism evidence="1 2">
    <name type="scientific">Nematostella vectensis</name>
    <name type="common">Starlet sea anemone</name>
    <dbReference type="NCBI Taxonomy" id="45351"/>
    <lineage>
        <taxon>Eukaryota</taxon>
        <taxon>Metazoa</taxon>
        <taxon>Cnidaria</taxon>
        <taxon>Anthozoa</taxon>
        <taxon>Hexacorallia</taxon>
        <taxon>Actiniaria</taxon>
        <taxon>Edwardsiidae</taxon>
        <taxon>Nematostella</taxon>
    </lineage>
</organism>
<protein>
    <submittedName>
        <fullName evidence="1">Uncharacterized protein</fullName>
    </submittedName>
</protein>
<dbReference type="STRING" id="45351.A8DVK8"/>
<dbReference type="PANTHER" id="PTHR34649:SF1">
    <property type="entry name" value="CILIA- AND FLAGELLA-ASSOCIATED PROTEIN 99"/>
    <property type="match status" value="1"/>
</dbReference>
<accession>A8DVK8</accession>
<gene>
    <name evidence="1" type="ORF">NEMVEDRAFT_v1g225738</name>
</gene>
<evidence type="ECO:0000313" key="1">
    <source>
        <dbReference type="EMBL" id="EDO25751.1"/>
    </source>
</evidence>